<organism evidence="1 2">
    <name type="scientific">Polyplax serrata</name>
    <name type="common">Common mouse louse</name>
    <dbReference type="NCBI Taxonomy" id="468196"/>
    <lineage>
        <taxon>Eukaryota</taxon>
        <taxon>Metazoa</taxon>
        <taxon>Ecdysozoa</taxon>
        <taxon>Arthropoda</taxon>
        <taxon>Hexapoda</taxon>
        <taxon>Insecta</taxon>
        <taxon>Pterygota</taxon>
        <taxon>Neoptera</taxon>
        <taxon>Paraneoptera</taxon>
        <taxon>Psocodea</taxon>
        <taxon>Troctomorpha</taxon>
        <taxon>Phthiraptera</taxon>
        <taxon>Anoplura</taxon>
        <taxon>Polyplacidae</taxon>
        <taxon>Polyplax</taxon>
    </lineage>
</organism>
<keyword evidence="2" id="KW-1185">Reference proteome</keyword>
<gene>
    <name evidence="1" type="ORF">RUM44_010023</name>
</gene>
<evidence type="ECO:0000313" key="1">
    <source>
        <dbReference type="EMBL" id="KAK6627545.1"/>
    </source>
</evidence>
<protein>
    <submittedName>
        <fullName evidence="1">Uncharacterized protein</fullName>
    </submittedName>
</protein>
<accession>A0ABR1AUE8</accession>
<sequence length="270" mass="29871">MQTCQQLDKPLNFTNPQRGWNYKFPALDHGKGASERTKLKTKILVNFINEMVFVCSDEYLGCHTMCLVSFGSSKGSMVETLIYETPLQEESEVATPTLEVTHPHPPEGDVAGAYFYPINVAVRTSVSVQAVLRYQVEGPPPSRENSHGVHDLPQSFTYQLLSGSGTSVPELLTRTGICQWCVSEGLAVSGDEHSVVGRFTLKRLKDLRKFNFGDAASPRQKENKFFCSAKSEGREAAANRSCKVPKTVEVGLRQPFRVGSPPFGLVRLRS</sequence>
<comment type="caution">
    <text evidence="1">The sequence shown here is derived from an EMBL/GenBank/DDBJ whole genome shotgun (WGS) entry which is preliminary data.</text>
</comment>
<reference evidence="1 2" key="1">
    <citation type="submission" date="2023-09" db="EMBL/GenBank/DDBJ databases">
        <title>Genomes of two closely related lineages of the louse Polyplax serrata with different host specificities.</title>
        <authorList>
            <person name="Martinu J."/>
            <person name="Tarabai H."/>
            <person name="Stefka J."/>
            <person name="Hypsa V."/>
        </authorList>
    </citation>
    <scope>NUCLEOTIDE SEQUENCE [LARGE SCALE GENOMIC DNA]</scope>
    <source>
        <strain evidence="1">98ZLc_SE</strain>
    </source>
</reference>
<evidence type="ECO:0000313" key="2">
    <source>
        <dbReference type="Proteomes" id="UP001359485"/>
    </source>
</evidence>
<dbReference type="Proteomes" id="UP001359485">
    <property type="component" value="Unassembled WGS sequence"/>
</dbReference>
<dbReference type="EMBL" id="JAWJWF010000045">
    <property type="protein sequence ID" value="KAK6627545.1"/>
    <property type="molecule type" value="Genomic_DNA"/>
</dbReference>
<proteinExistence type="predicted"/>
<name>A0ABR1AUE8_POLSC</name>